<accession>A0A4R5QMN6</accession>
<protein>
    <submittedName>
        <fullName evidence="6">ABC transporter substrate-binding protein</fullName>
    </submittedName>
</protein>
<evidence type="ECO:0000313" key="6">
    <source>
        <dbReference type="EMBL" id="TDH64403.1"/>
    </source>
</evidence>
<evidence type="ECO:0000256" key="4">
    <source>
        <dbReference type="ARBA" id="ARBA00022729"/>
    </source>
</evidence>
<dbReference type="Gene3D" id="3.10.105.10">
    <property type="entry name" value="Dipeptide-binding Protein, Domain 3"/>
    <property type="match status" value="1"/>
</dbReference>
<evidence type="ECO:0000259" key="5">
    <source>
        <dbReference type="Pfam" id="PF00496"/>
    </source>
</evidence>
<dbReference type="EMBL" id="SMSJ01000001">
    <property type="protein sequence ID" value="TDH64403.1"/>
    <property type="molecule type" value="Genomic_DNA"/>
</dbReference>
<dbReference type="SUPFAM" id="SSF53850">
    <property type="entry name" value="Periplasmic binding protein-like II"/>
    <property type="match status" value="1"/>
</dbReference>
<comment type="similarity">
    <text evidence="2">Belongs to the bacterial solute-binding protein 5 family.</text>
</comment>
<dbReference type="GO" id="GO:1904680">
    <property type="term" value="F:peptide transmembrane transporter activity"/>
    <property type="evidence" value="ECO:0007669"/>
    <property type="project" value="TreeGrafter"/>
</dbReference>
<dbReference type="RefSeq" id="WP_133286559.1">
    <property type="nucleotide sequence ID" value="NZ_SMSJ01000001.1"/>
</dbReference>
<dbReference type="OrthoDB" id="9803988at2"/>
<dbReference type="InterPro" id="IPR030678">
    <property type="entry name" value="Peptide/Ni-bd"/>
</dbReference>
<comment type="subcellular location">
    <subcellularLocation>
        <location evidence="1">Periplasm</location>
    </subcellularLocation>
</comment>
<dbReference type="GO" id="GO:0030288">
    <property type="term" value="C:outer membrane-bounded periplasmic space"/>
    <property type="evidence" value="ECO:0007669"/>
    <property type="project" value="UniProtKB-ARBA"/>
</dbReference>
<organism evidence="6 7">
    <name type="scientific">Dankookia rubra</name>
    <dbReference type="NCBI Taxonomy" id="1442381"/>
    <lineage>
        <taxon>Bacteria</taxon>
        <taxon>Pseudomonadati</taxon>
        <taxon>Pseudomonadota</taxon>
        <taxon>Alphaproteobacteria</taxon>
        <taxon>Acetobacterales</taxon>
        <taxon>Roseomonadaceae</taxon>
        <taxon>Dankookia</taxon>
    </lineage>
</organism>
<name>A0A4R5QMN6_9PROT</name>
<proteinExistence type="inferred from homology"/>
<keyword evidence="7" id="KW-1185">Reference proteome</keyword>
<keyword evidence="4" id="KW-0732">Signal</keyword>
<feature type="domain" description="Solute-binding protein family 5" evidence="5">
    <location>
        <begin position="73"/>
        <end position="432"/>
    </location>
</feature>
<keyword evidence="3" id="KW-0813">Transport</keyword>
<dbReference type="Proteomes" id="UP000295096">
    <property type="component" value="Unassembled WGS sequence"/>
</dbReference>
<gene>
    <name evidence="6" type="ORF">E2C06_00190</name>
</gene>
<dbReference type="InterPro" id="IPR039424">
    <property type="entry name" value="SBP_5"/>
</dbReference>
<evidence type="ECO:0000256" key="1">
    <source>
        <dbReference type="ARBA" id="ARBA00004418"/>
    </source>
</evidence>
<dbReference type="GO" id="GO:0015833">
    <property type="term" value="P:peptide transport"/>
    <property type="evidence" value="ECO:0007669"/>
    <property type="project" value="TreeGrafter"/>
</dbReference>
<comment type="caution">
    <text evidence="6">The sequence shown here is derived from an EMBL/GenBank/DDBJ whole genome shotgun (WGS) entry which is preliminary data.</text>
</comment>
<dbReference type="Gene3D" id="3.40.190.10">
    <property type="entry name" value="Periplasmic binding protein-like II"/>
    <property type="match status" value="1"/>
</dbReference>
<dbReference type="Pfam" id="PF00496">
    <property type="entry name" value="SBP_bac_5"/>
    <property type="match status" value="1"/>
</dbReference>
<dbReference type="InterPro" id="IPR000914">
    <property type="entry name" value="SBP_5_dom"/>
</dbReference>
<dbReference type="AlphaFoldDB" id="A0A4R5QMN6"/>
<dbReference type="PIRSF" id="PIRSF002741">
    <property type="entry name" value="MppA"/>
    <property type="match status" value="1"/>
</dbReference>
<evidence type="ECO:0000256" key="2">
    <source>
        <dbReference type="ARBA" id="ARBA00005695"/>
    </source>
</evidence>
<evidence type="ECO:0000313" key="7">
    <source>
        <dbReference type="Proteomes" id="UP000295096"/>
    </source>
</evidence>
<dbReference type="PANTHER" id="PTHR30290">
    <property type="entry name" value="PERIPLASMIC BINDING COMPONENT OF ABC TRANSPORTER"/>
    <property type="match status" value="1"/>
</dbReference>
<evidence type="ECO:0000256" key="3">
    <source>
        <dbReference type="ARBA" id="ARBA00022448"/>
    </source>
</evidence>
<sequence>MLRRDMLLAGVGVVAGLGLAGQALAQKAAETLRIVMRDALPNIDPYYNNLRTGLVMAHQGWDMLIYRDPDSFELKPLLATAWRFPKPTVLELDIRQGVKFHDGSDLTAEDVVYTINTVSSPDARVSTPSNYAWIEKAEATGPFAVRVTLKRPTPAALEYLALVTPIYPKAYRERVGPEGYVRAPVGAGPYRITRFDPGAAVEFERFEGYWQGSPKGKAAIRKLSVRFVPDATTEMTELLSGRADWIWNLNPDQFDQVNRLPMVQAVRQESMRVGYLSIDAAGRSGPDNPLTKLKVRQAIWHAVDRKSIADKLVTGGSRVPPAPCYSSQFGCDTAAAVTYDYDPGKAKVLLAEAGFPNGFETELVSYVLPQWGSAVQNYLQAVGIKARLTQMQVAAAIQRSWQGNTPLFLGSWGSYSINDVSAIMPVFFGGGNDDYVRDTEMQKLMLEGGSSMDTEARKTAYSAAIRRATENAFWLPLHTYVTTYGFSRQLNFKPFADELPRFYLASWK</sequence>
<dbReference type="CDD" id="cd08515">
    <property type="entry name" value="PBP2_NikA_DppA_OppA_like_10"/>
    <property type="match status" value="1"/>
</dbReference>
<dbReference type="GO" id="GO:0043190">
    <property type="term" value="C:ATP-binding cassette (ABC) transporter complex"/>
    <property type="evidence" value="ECO:0007669"/>
    <property type="project" value="InterPro"/>
</dbReference>
<reference evidence="6 7" key="1">
    <citation type="journal article" date="2016" name="J. Microbiol.">
        <title>Dankookia rubra gen. nov., sp. nov., an alphaproteobacterium isolated from sediment of a shallow stream.</title>
        <authorList>
            <person name="Kim W.H."/>
            <person name="Kim D.H."/>
            <person name="Kang K."/>
            <person name="Ahn T.Y."/>
        </authorList>
    </citation>
    <scope>NUCLEOTIDE SEQUENCE [LARGE SCALE GENOMIC DNA]</scope>
    <source>
        <strain evidence="6 7">JCM30602</strain>
    </source>
</reference>
<dbReference type="PANTHER" id="PTHR30290:SF9">
    <property type="entry name" value="OLIGOPEPTIDE-BINDING PROTEIN APPA"/>
    <property type="match status" value="1"/>
</dbReference>